<evidence type="ECO:0000313" key="1">
    <source>
        <dbReference type="EMBL" id="TDL21391.1"/>
    </source>
</evidence>
<dbReference type="VEuPathDB" id="FungiDB:BD410DRAFT_724399"/>
<keyword evidence="2" id="KW-1185">Reference proteome</keyword>
<reference evidence="1 2" key="1">
    <citation type="submission" date="2018-06" db="EMBL/GenBank/DDBJ databases">
        <title>A transcriptomic atlas of mushroom development highlights an independent origin of complex multicellularity.</title>
        <authorList>
            <consortium name="DOE Joint Genome Institute"/>
            <person name="Krizsan K."/>
            <person name="Almasi E."/>
            <person name="Merenyi Z."/>
            <person name="Sahu N."/>
            <person name="Viragh M."/>
            <person name="Koszo T."/>
            <person name="Mondo S."/>
            <person name="Kiss B."/>
            <person name="Balint B."/>
            <person name="Kues U."/>
            <person name="Barry K."/>
            <person name="Hegedus J.C."/>
            <person name="Henrissat B."/>
            <person name="Johnson J."/>
            <person name="Lipzen A."/>
            <person name="Ohm R."/>
            <person name="Nagy I."/>
            <person name="Pangilinan J."/>
            <person name="Yan J."/>
            <person name="Xiong Y."/>
            <person name="Grigoriev I.V."/>
            <person name="Hibbett D.S."/>
            <person name="Nagy L.G."/>
        </authorList>
    </citation>
    <scope>NUCLEOTIDE SEQUENCE [LARGE SCALE GENOMIC DNA]</scope>
    <source>
        <strain evidence="1 2">SZMC22713</strain>
    </source>
</reference>
<proteinExistence type="predicted"/>
<name>A0A4Y7Q239_9AGAM</name>
<organism evidence="1 2">
    <name type="scientific">Rickenella mellea</name>
    <dbReference type="NCBI Taxonomy" id="50990"/>
    <lineage>
        <taxon>Eukaryota</taxon>
        <taxon>Fungi</taxon>
        <taxon>Dikarya</taxon>
        <taxon>Basidiomycota</taxon>
        <taxon>Agaricomycotina</taxon>
        <taxon>Agaricomycetes</taxon>
        <taxon>Hymenochaetales</taxon>
        <taxon>Rickenellaceae</taxon>
        <taxon>Rickenella</taxon>
    </lineage>
</organism>
<gene>
    <name evidence="1" type="ORF">BD410DRAFT_724399</name>
</gene>
<dbReference type="EMBL" id="ML170181">
    <property type="protein sequence ID" value="TDL21391.1"/>
    <property type="molecule type" value="Genomic_DNA"/>
</dbReference>
<dbReference type="AlphaFoldDB" id="A0A4Y7Q239"/>
<evidence type="ECO:0000313" key="2">
    <source>
        <dbReference type="Proteomes" id="UP000294933"/>
    </source>
</evidence>
<feature type="non-terminal residue" evidence="1">
    <location>
        <position position="1"/>
    </location>
</feature>
<dbReference type="Proteomes" id="UP000294933">
    <property type="component" value="Unassembled WGS sequence"/>
</dbReference>
<protein>
    <submittedName>
        <fullName evidence="1">Uncharacterized protein</fullName>
    </submittedName>
</protein>
<dbReference type="OrthoDB" id="3241874at2759"/>
<accession>A0A4Y7Q239</accession>
<sequence>LRESHRCMKCPNLPLNLRKPVLLVQHMGTHILFSRGISPADNPCGFCFNTGSTCAIYLKKGKGSHGGIQIDLERSRCPNLANLSVKRAANSTSSSPCTNAPLTCPICLPGSPAIWKYNLREHFRQRHENVNADLHQHLFNITKDEKTLMKNIFDLKPRITKKKRKAAARDNLAISEAHSVRQTLRLVLISR</sequence>